<proteinExistence type="predicted"/>
<gene>
    <name evidence="2" type="ORF">LHA_1017</name>
</gene>
<dbReference type="KEGG" id="lha:LHA_1017"/>
<reference evidence="3" key="1">
    <citation type="submission" date="2014-09" db="EMBL/GenBank/DDBJ databases">
        <authorList>
            <person name="Gomez-Valero L."/>
        </authorList>
    </citation>
    <scope>NUCLEOTIDE SEQUENCE [LARGE SCALE GENOMIC DNA]</scope>
    <source>
        <strain evidence="3">ATCC35250</strain>
    </source>
</reference>
<evidence type="ECO:0008006" key="4">
    <source>
        <dbReference type="Google" id="ProtNLM"/>
    </source>
</evidence>
<keyword evidence="1" id="KW-0472">Membrane</keyword>
<dbReference type="EMBL" id="LN681225">
    <property type="protein sequence ID" value="CEK10078.1"/>
    <property type="molecule type" value="Genomic_DNA"/>
</dbReference>
<keyword evidence="1" id="KW-1133">Transmembrane helix</keyword>
<sequence length="116" mass="13347">MRASKHPLEWTMKLSQGFSLIELLIALILLSSISLSLLNHQEHMSHSLLHIQQRSQALRLLDNNSERFLGRFPFTAVPQLFKLEQISIPQGILIQILWGGKLADTDCCKLQWKLFL</sequence>
<dbReference type="AlphaFoldDB" id="A0A0A8UMX0"/>
<feature type="transmembrane region" description="Helical" evidence="1">
    <location>
        <begin position="20"/>
        <end position="38"/>
    </location>
</feature>
<accession>A0A0A8UMX0</accession>
<evidence type="ECO:0000313" key="3">
    <source>
        <dbReference type="Proteomes" id="UP000032803"/>
    </source>
</evidence>
<keyword evidence="3" id="KW-1185">Reference proteome</keyword>
<name>A0A0A8UMX0_LEGHA</name>
<keyword evidence="1" id="KW-0812">Transmembrane</keyword>
<protein>
    <recommendedName>
        <fullName evidence="4">Prepilin-type N-terminal cleavage/methylation domain-containing protein</fullName>
    </recommendedName>
</protein>
<evidence type="ECO:0000313" key="2">
    <source>
        <dbReference type="EMBL" id="CEK10078.1"/>
    </source>
</evidence>
<dbReference type="HOGENOM" id="CLU_2093784_0_0_6"/>
<dbReference type="NCBIfam" id="TIGR02532">
    <property type="entry name" value="IV_pilin_GFxxxE"/>
    <property type="match status" value="1"/>
</dbReference>
<organism evidence="2 3">
    <name type="scientific">Legionella hackeliae</name>
    <dbReference type="NCBI Taxonomy" id="449"/>
    <lineage>
        <taxon>Bacteria</taxon>
        <taxon>Pseudomonadati</taxon>
        <taxon>Pseudomonadota</taxon>
        <taxon>Gammaproteobacteria</taxon>
        <taxon>Legionellales</taxon>
        <taxon>Legionellaceae</taxon>
        <taxon>Legionella</taxon>
    </lineage>
</organism>
<dbReference type="InterPro" id="IPR012902">
    <property type="entry name" value="N_methyl_site"/>
</dbReference>
<dbReference type="Pfam" id="PF07963">
    <property type="entry name" value="N_methyl"/>
    <property type="match status" value="1"/>
</dbReference>
<dbReference type="STRING" id="449.LHA_1017"/>
<dbReference type="Proteomes" id="UP000032803">
    <property type="component" value="Chromosome I"/>
</dbReference>
<dbReference type="PROSITE" id="PS00409">
    <property type="entry name" value="PROKAR_NTER_METHYL"/>
    <property type="match status" value="1"/>
</dbReference>
<evidence type="ECO:0000256" key="1">
    <source>
        <dbReference type="SAM" id="Phobius"/>
    </source>
</evidence>